<keyword evidence="2" id="KW-1133">Transmembrane helix</keyword>
<name>A0A653DNQ7_CALMS</name>
<dbReference type="EMBL" id="CAACVG010013458">
    <property type="protein sequence ID" value="VEN61866.1"/>
    <property type="molecule type" value="Genomic_DNA"/>
</dbReference>
<organism evidence="3 4">
    <name type="scientific">Callosobruchus maculatus</name>
    <name type="common">Southern cowpea weevil</name>
    <name type="synonym">Pulse bruchid</name>
    <dbReference type="NCBI Taxonomy" id="64391"/>
    <lineage>
        <taxon>Eukaryota</taxon>
        <taxon>Metazoa</taxon>
        <taxon>Ecdysozoa</taxon>
        <taxon>Arthropoda</taxon>
        <taxon>Hexapoda</taxon>
        <taxon>Insecta</taxon>
        <taxon>Pterygota</taxon>
        <taxon>Neoptera</taxon>
        <taxon>Endopterygota</taxon>
        <taxon>Coleoptera</taxon>
        <taxon>Polyphaga</taxon>
        <taxon>Cucujiformia</taxon>
        <taxon>Chrysomeloidea</taxon>
        <taxon>Chrysomelidae</taxon>
        <taxon>Bruchinae</taxon>
        <taxon>Bruchini</taxon>
        <taxon>Callosobruchus</taxon>
    </lineage>
</organism>
<accession>A0A653DNQ7</accession>
<dbReference type="OrthoDB" id="8118596at2759"/>
<gene>
    <name evidence="3" type="ORF">CALMAC_LOCUS19162</name>
</gene>
<sequence>MRELRVQKNTPSGSGRKSRKKCVFFEQLLFLIPTIKNIDTSSNVENHETEALSGSIDTTTHETDFSTNKEGTSLQTHRSRKRQMPLEEQVLGYLRATKISTLATWMMKIMISCFCYVFYVP</sequence>
<keyword evidence="4" id="KW-1185">Reference proteome</keyword>
<feature type="compositionally biased region" description="Polar residues" evidence="1">
    <location>
        <begin position="65"/>
        <end position="76"/>
    </location>
</feature>
<proteinExistence type="predicted"/>
<reference evidence="3 4" key="1">
    <citation type="submission" date="2019-01" db="EMBL/GenBank/DDBJ databases">
        <authorList>
            <person name="Sayadi A."/>
        </authorList>
    </citation>
    <scope>NUCLEOTIDE SEQUENCE [LARGE SCALE GENOMIC DNA]</scope>
</reference>
<evidence type="ECO:0000256" key="2">
    <source>
        <dbReference type="SAM" id="Phobius"/>
    </source>
</evidence>
<protein>
    <submittedName>
        <fullName evidence="3">Uncharacterized protein</fullName>
    </submittedName>
</protein>
<evidence type="ECO:0000256" key="1">
    <source>
        <dbReference type="SAM" id="MobiDB-lite"/>
    </source>
</evidence>
<dbReference type="AlphaFoldDB" id="A0A653DNQ7"/>
<evidence type="ECO:0000313" key="3">
    <source>
        <dbReference type="EMBL" id="VEN61866.1"/>
    </source>
</evidence>
<evidence type="ECO:0000313" key="4">
    <source>
        <dbReference type="Proteomes" id="UP000410492"/>
    </source>
</evidence>
<feature type="region of interest" description="Disordered" evidence="1">
    <location>
        <begin position="54"/>
        <end position="81"/>
    </location>
</feature>
<feature type="transmembrane region" description="Helical" evidence="2">
    <location>
        <begin position="99"/>
        <end position="119"/>
    </location>
</feature>
<dbReference type="Proteomes" id="UP000410492">
    <property type="component" value="Unassembled WGS sequence"/>
</dbReference>
<keyword evidence="2" id="KW-0472">Membrane</keyword>
<keyword evidence="2" id="KW-0812">Transmembrane</keyword>